<accession>B3V6F2</accession>
<dbReference type="Gene3D" id="1.10.287.310">
    <property type="match status" value="1"/>
</dbReference>
<organism evidence="6">
    <name type="scientific">uncultured marine group II euryarchaeote KM3-136-D10</name>
    <dbReference type="NCBI Taxonomy" id="526664"/>
    <lineage>
        <taxon>Archaea</taxon>
        <taxon>Methanobacteriati</taxon>
        <taxon>Thermoplasmatota</taxon>
        <taxon>Candidatus Poseidoniia</taxon>
        <taxon>Candidatus Poseidoniales</taxon>
        <taxon>environmental samples</taxon>
    </lineage>
</organism>
<dbReference type="InterPro" id="IPR036049">
    <property type="entry name" value="Ribosomal_uL29_sf"/>
</dbReference>
<dbReference type="SUPFAM" id="SSF46561">
    <property type="entry name" value="Ribosomal protein L29 (L29p)"/>
    <property type="match status" value="1"/>
</dbReference>
<evidence type="ECO:0000256" key="3">
    <source>
        <dbReference type="ARBA" id="ARBA00023274"/>
    </source>
</evidence>
<dbReference type="GO" id="GO:0005840">
    <property type="term" value="C:ribosome"/>
    <property type="evidence" value="ECO:0007669"/>
    <property type="project" value="UniProtKB-KW"/>
</dbReference>
<protein>
    <recommendedName>
        <fullName evidence="4">Large ribosomal subunit protein uL29</fullName>
    </recommendedName>
</protein>
<evidence type="ECO:0000256" key="4">
    <source>
        <dbReference type="HAMAP-Rule" id="MF_00374"/>
    </source>
</evidence>
<feature type="coiled-coil region" evidence="5">
    <location>
        <begin position="14"/>
        <end position="67"/>
    </location>
</feature>
<dbReference type="HAMAP" id="MF_00374">
    <property type="entry name" value="Ribosomal_uL29"/>
    <property type="match status" value="1"/>
</dbReference>
<gene>
    <name evidence="4" type="primary">rpl29</name>
</gene>
<comment type="similarity">
    <text evidence="1 4">Belongs to the universal ribosomal protein uL29 family.</text>
</comment>
<evidence type="ECO:0000313" key="6">
    <source>
        <dbReference type="EMBL" id="ACF09876.1"/>
    </source>
</evidence>
<evidence type="ECO:0000256" key="2">
    <source>
        <dbReference type="ARBA" id="ARBA00022980"/>
    </source>
</evidence>
<sequence>MTFLTTREIDNMSLEARKKRLNELQEEMLLLRAEQALGGSASNPGAYKQVKRSIARLKTKMLEARQE</sequence>
<reference evidence="6" key="1">
    <citation type="journal article" date="2008" name="ISME J.">
        <title>Hindsight in the relative abundance, metabolic potential and genome dynamics of uncultivated marine archaea from comparative metagenomic analyses of bathypelagic plankton of different oceanic regions.</title>
        <authorList>
            <person name="Martin-Cuadrado A.B."/>
            <person name="Rodriguez-Valera F."/>
            <person name="Moreira D."/>
            <person name="Alba J.C."/>
            <person name="Ivars-Martinez E."/>
            <person name="Henn M.R."/>
            <person name="Talla E."/>
            <person name="Lopez-Garcia P."/>
        </authorList>
    </citation>
    <scope>NUCLEOTIDE SEQUENCE</scope>
</reference>
<keyword evidence="3 4" id="KW-0687">Ribonucleoprotein</keyword>
<dbReference type="EMBL" id="EU686634">
    <property type="protein sequence ID" value="ACF09876.1"/>
    <property type="molecule type" value="Genomic_DNA"/>
</dbReference>
<dbReference type="InterPro" id="IPR001854">
    <property type="entry name" value="Ribosomal_uL29"/>
</dbReference>
<dbReference type="NCBIfam" id="TIGR00012">
    <property type="entry name" value="L29"/>
    <property type="match status" value="1"/>
</dbReference>
<evidence type="ECO:0000256" key="5">
    <source>
        <dbReference type="SAM" id="Coils"/>
    </source>
</evidence>
<dbReference type="GO" id="GO:0003735">
    <property type="term" value="F:structural constituent of ribosome"/>
    <property type="evidence" value="ECO:0007669"/>
    <property type="project" value="InterPro"/>
</dbReference>
<dbReference type="GO" id="GO:1990904">
    <property type="term" value="C:ribonucleoprotein complex"/>
    <property type="evidence" value="ECO:0007669"/>
    <property type="project" value="UniProtKB-KW"/>
</dbReference>
<dbReference type="Pfam" id="PF00831">
    <property type="entry name" value="Ribosomal_L29"/>
    <property type="match status" value="1"/>
</dbReference>
<dbReference type="AlphaFoldDB" id="B3V6F2"/>
<reference evidence="6" key="2">
    <citation type="submission" date="2008-05" db="EMBL/GenBank/DDBJ databases">
        <authorList>
            <person name="Martin-Cuadrado A.-B."/>
            <person name="Rodriguez-Valera F."/>
            <person name="Moreira D."/>
            <person name="Alba J.-C."/>
            <person name="Ivars-Martinez E."/>
            <person name="Henn M.R."/>
            <person name="Talla E."/>
            <person name="Lopez-Garcia P."/>
        </authorList>
    </citation>
    <scope>NUCLEOTIDE SEQUENCE</scope>
</reference>
<proteinExistence type="inferred from homology"/>
<dbReference type="GO" id="GO:0006412">
    <property type="term" value="P:translation"/>
    <property type="evidence" value="ECO:0007669"/>
    <property type="project" value="UniProtKB-UniRule"/>
</dbReference>
<evidence type="ECO:0000256" key="1">
    <source>
        <dbReference type="ARBA" id="ARBA00009254"/>
    </source>
</evidence>
<keyword evidence="5" id="KW-0175">Coiled coil</keyword>
<keyword evidence="2 4" id="KW-0689">Ribosomal protein</keyword>
<name>B3V6F2_9ARCH</name>